<dbReference type="Pfam" id="PF08240">
    <property type="entry name" value="ADH_N"/>
    <property type="match status" value="1"/>
</dbReference>
<dbReference type="Gene3D" id="3.40.50.720">
    <property type="entry name" value="NAD(P)-binding Rossmann-like Domain"/>
    <property type="match status" value="1"/>
</dbReference>
<dbReference type="Gene3D" id="3.90.180.10">
    <property type="entry name" value="Medium-chain alcohol dehydrogenases, catalytic domain"/>
    <property type="match status" value="1"/>
</dbReference>
<dbReference type="InterPro" id="IPR020843">
    <property type="entry name" value="ER"/>
</dbReference>
<proteinExistence type="predicted"/>
<reference evidence="2 3" key="1">
    <citation type="submission" date="2024-06" db="EMBL/GenBank/DDBJ databases">
        <title>Genomic Encyclopedia of Type Strains, Phase IV (KMG-IV): sequencing the most valuable type-strain genomes for metagenomic binning, comparative biology and taxonomic classification.</title>
        <authorList>
            <person name="Goeker M."/>
        </authorList>
    </citation>
    <scope>NUCLEOTIDE SEQUENCE [LARGE SCALE GENOMIC DNA]</scope>
    <source>
        <strain evidence="2 3">DSM 26128</strain>
    </source>
</reference>
<sequence>MKAFVYEYGEWKLKDMPDPKPGPGEVVVALKTAGLNRRDLYIPARRGDDKEAVVIGSDGAGIVESAGEGVAGIKEGDEVIINPALRWYEQSAAPPEEFDILGMPDNGTMAEKIVISAEQIEPKPEHLSWEEAGVLALAAMTGYRALVTRGRLKAGETVFIPGAGSGVATYLIQFAKALGARVIVTSRSEEKRRLALKTGADRALETGEDWQAALSGETVDLVIDSVGEATFSRSFSVLKKGGRFVTFGATTDDRVDFDLRTFFYGQYDLLGSTMGSREELRDLLRLMKEKGIRPVIDSSFPLSRVEDAMTLLSDSTQFGKIAIRITGV</sequence>
<dbReference type="PANTHER" id="PTHR45033:SF3">
    <property type="entry name" value="DEHYDROGENASE, PUTATIVE (AFU_ORTHOLOGUE AFUA_2G13270)-RELATED"/>
    <property type="match status" value="1"/>
</dbReference>
<name>A0ABV2G8S6_9BACL</name>
<dbReference type="SUPFAM" id="SSF51735">
    <property type="entry name" value="NAD(P)-binding Rossmann-fold domains"/>
    <property type="match status" value="1"/>
</dbReference>
<dbReference type="PANTHER" id="PTHR45033">
    <property type="match status" value="1"/>
</dbReference>
<dbReference type="SMART" id="SM00829">
    <property type="entry name" value="PKS_ER"/>
    <property type="match status" value="1"/>
</dbReference>
<dbReference type="Proteomes" id="UP001549099">
    <property type="component" value="Unassembled WGS sequence"/>
</dbReference>
<protein>
    <submittedName>
        <fullName evidence="2">Zinc-binding alcohol dehydrogenase/oxidoreductase</fullName>
    </submittedName>
</protein>
<gene>
    <name evidence="2" type="ORF">ABID49_000436</name>
</gene>
<evidence type="ECO:0000313" key="2">
    <source>
        <dbReference type="EMBL" id="MET3574554.1"/>
    </source>
</evidence>
<dbReference type="SUPFAM" id="SSF50129">
    <property type="entry name" value="GroES-like"/>
    <property type="match status" value="1"/>
</dbReference>
<comment type="caution">
    <text evidence="2">The sequence shown here is derived from an EMBL/GenBank/DDBJ whole genome shotgun (WGS) entry which is preliminary data.</text>
</comment>
<feature type="domain" description="Enoyl reductase (ER)" evidence="1">
    <location>
        <begin position="9"/>
        <end position="323"/>
    </location>
</feature>
<dbReference type="InterPro" id="IPR013149">
    <property type="entry name" value="ADH-like_C"/>
</dbReference>
<accession>A0ABV2G8S6</accession>
<dbReference type="InterPro" id="IPR036291">
    <property type="entry name" value="NAD(P)-bd_dom_sf"/>
</dbReference>
<dbReference type="RefSeq" id="WP_354194865.1">
    <property type="nucleotide sequence ID" value="NZ_JBEPLW010000002.1"/>
</dbReference>
<dbReference type="InterPro" id="IPR013154">
    <property type="entry name" value="ADH-like_N"/>
</dbReference>
<evidence type="ECO:0000313" key="3">
    <source>
        <dbReference type="Proteomes" id="UP001549099"/>
    </source>
</evidence>
<keyword evidence="3" id="KW-1185">Reference proteome</keyword>
<dbReference type="InterPro" id="IPR011032">
    <property type="entry name" value="GroES-like_sf"/>
</dbReference>
<dbReference type="EMBL" id="JBEPLW010000002">
    <property type="protein sequence ID" value="MET3574554.1"/>
    <property type="molecule type" value="Genomic_DNA"/>
</dbReference>
<dbReference type="Pfam" id="PF00107">
    <property type="entry name" value="ADH_zinc_N"/>
    <property type="match status" value="1"/>
</dbReference>
<organism evidence="2 3">
    <name type="scientific">Bhargavaea ullalensis</name>
    <dbReference type="NCBI Taxonomy" id="1265685"/>
    <lineage>
        <taxon>Bacteria</taxon>
        <taxon>Bacillati</taxon>
        <taxon>Bacillota</taxon>
        <taxon>Bacilli</taxon>
        <taxon>Bacillales</taxon>
        <taxon>Caryophanaceae</taxon>
        <taxon>Bhargavaea</taxon>
    </lineage>
</organism>
<evidence type="ECO:0000259" key="1">
    <source>
        <dbReference type="SMART" id="SM00829"/>
    </source>
</evidence>
<dbReference type="InterPro" id="IPR052711">
    <property type="entry name" value="Zinc_ADH-like"/>
</dbReference>